<dbReference type="EMBL" id="AP025739">
    <property type="protein sequence ID" value="BDI29541.1"/>
    <property type="molecule type" value="Genomic_DNA"/>
</dbReference>
<dbReference type="Gene3D" id="2.60.120.620">
    <property type="entry name" value="q2cbj1_9rhob like domain"/>
    <property type="match status" value="1"/>
</dbReference>
<dbReference type="PANTHER" id="PTHR20883">
    <property type="entry name" value="PHYTANOYL-COA DIOXYGENASE DOMAIN CONTAINING 1"/>
    <property type="match status" value="1"/>
</dbReference>
<evidence type="ECO:0000313" key="2">
    <source>
        <dbReference type="Proteomes" id="UP000287394"/>
    </source>
</evidence>
<organism evidence="1 2">
    <name type="scientific">Capsulimonas corticalis</name>
    <dbReference type="NCBI Taxonomy" id="2219043"/>
    <lineage>
        <taxon>Bacteria</taxon>
        <taxon>Bacillati</taxon>
        <taxon>Armatimonadota</taxon>
        <taxon>Armatimonadia</taxon>
        <taxon>Capsulimonadales</taxon>
        <taxon>Capsulimonadaceae</taxon>
        <taxon>Capsulimonas</taxon>
    </lineage>
</organism>
<gene>
    <name evidence="1" type="ORF">CCAX7_15920</name>
</gene>
<protein>
    <submittedName>
        <fullName evidence="1">Uncharacterized protein</fullName>
    </submittedName>
</protein>
<dbReference type="GO" id="GO:0016706">
    <property type="term" value="F:2-oxoglutarate-dependent dioxygenase activity"/>
    <property type="evidence" value="ECO:0007669"/>
    <property type="project" value="UniProtKB-ARBA"/>
</dbReference>
<reference evidence="1 2" key="1">
    <citation type="journal article" date="2019" name="Int. J. Syst. Evol. Microbiol.">
        <title>Capsulimonas corticalis gen. nov., sp. nov., an aerobic capsulated bacterium, of a novel bacterial order, Capsulimonadales ord. nov., of the class Armatimonadia of the phylum Armatimonadetes.</title>
        <authorList>
            <person name="Li J."/>
            <person name="Kudo C."/>
            <person name="Tonouchi A."/>
        </authorList>
    </citation>
    <scope>NUCLEOTIDE SEQUENCE [LARGE SCALE GENOMIC DNA]</scope>
    <source>
        <strain evidence="1 2">AX-7</strain>
    </source>
</reference>
<dbReference type="AlphaFoldDB" id="A0A402CZ43"/>
<dbReference type="Pfam" id="PF05721">
    <property type="entry name" value="PhyH"/>
    <property type="match status" value="1"/>
</dbReference>
<accession>A0A402CZ43</accession>
<evidence type="ECO:0000313" key="1">
    <source>
        <dbReference type="EMBL" id="BDI29541.1"/>
    </source>
</evidence>
<keyword evidence="2" id="KW-1185">Reference proteome</keyword>
<dbReference type="RefSeq" id="WP_165864352.1">
    <property type="nucleotide sequence ID" value="NZ_AP025739.1"/>
</dbReference>
<dbReference type="InterPro" id="IPR008775">
    <property type="entry name" value="Phytyl_CoA_dOase-like"/>
</dbReference>
<dbReference type="SUPFAM" id="SSF51197">
    <property type="entry name" value="Clavaminate synthase-like"/>
    <property type="match status" value="1"/>
</dbReference>
<dbReference type="GO" id="GO:0005506">
    <property type="term" value="F:iron ion binding"/>
    <property type="evidence" value="ECO:0007669"/>
    <property type="project" value="UniProtKB-ARBA"/>
</dbReference>
<sequence length="286" mass="32364">MNKEKYDQLASDGYCRFPQTLSLEMIDRLRDATDRLLDAQSMEERTRVRAQGSMMPITADPIFAELVTLPAARNAFADLGFPAPTFTDGYIISKPGGSPRLFWHYDWFAWEDNRSYELPAPQLFCMYYLSDTRPENGCLRVIPGSHIHHHSLHDLMDAPHSETLGQASDPQRIEFSDQPDEVDVPVQAGDLLIGDARVLHAAHRNDTDERRTLITLWYQPDFASLPERMQAQMAAKAQSIPGEWPEEAQSRLRSIMATYTGTAAAYPRTLYRRRSPVPAGSLAHSE</sequence>
<proteinExistence type="predicted"/>
<dbReference type="Proteomes" id="UP000287394">
    <property type="component" value="Chromosome"/>
</dbReference>
<dbReference type="PANTHER" id="PTHR20883:SF48">
    <property type="entry name" value="ECTOINE DIOXYGENASE"/>
    <property type="match status" value="1"/>
</dbReference>
<dbReference type="KEGG" id="ccot:CCAX7_15920"/>
<name>A0A402CZ43_9BACT</name>